<organism evidence="2 3">
    <name type="scientific">Cutaneotrichosporon spelunceum</name>
    <dbReference type="NCBI Taxonomy" id="1672016"/>
    <lineage>
        <taxon>Eukaryota</taxon>
        <taxon>Fungi</taxon>
        <taxon>Dikarya</taxon>
        <taxon>Basidiomycota</taxon>
        <taxon>Agaricomycotina</taxon>
        <taxon>Tremellomycetes</taxon>
        <taxon>Trichosporonales</taxon>
        <taxon>Trichosporonaceae</taxon>
        <taxon>Cutaneotrichosporon</taxon>
    </lineage>
</organism>
<dbReference type="EMBL" id="BTCM01000007">
    <property type="protein sequence ID" value="GMK58986.1"/>
    <property type="molecule type" value="Genomic_DNA"/>
</dbReference>
<dbReference type="InterPro" id="IPR032710">
    <property type="entry name" value="NTF2-like_dom_sf"/>
</dbReference>
<name>A0AAD3YDC9_9TREE</name>
<feature type="domain" description="SnoaL-like" evidence="1">
    <location>
        <begin position="11"/>
        <end position="113"/>
    </location>
</feature>
<dbReference type="InterPro" id="IPR037401">
    <property type="entry name" value="SnoaL-like"/>
</dbReference>
<dbReference type="Pfam" id="PF12680">
    <property type="entry name" value="SnoaL_2"/>
    <property type="match status" value="1"/>
</dbReference>
<evidence type="ECO:0000313" key="3">
    <source>
        <dbReference type="Proteomes" id="UP001222932"/>
    </source>
</evidence>
<dbReference type="Gene3D" id="3.10.450.50">
    <property type="match status" value="1"/>
</dbReference>
<reference evidence="2" key="2">
    <citation type="submission" date="2023-06" db="EMBL/GenBank/DDBJ databases">
        <authorList>
            <person name="Kobayashi Y."/>
            <person name="Kayamori A."/>
            <person name="Aoki K."/>
            <person name="Shiwa Y."/>
            <person name="Fujita N."/>
            <person name="Sugita T."/>
            <person name="Iwasaki W."/>
            <person name="Tanaka N."/>
            <person name="Takashima M."/>
        </authorList>
    </citation>
    <scope>NUCLEOTIDE SEQUENCE</scope>
    <source>
        <strain evidence="2">HIS016</strain>
    </source>
</reference>
<dbReference type="Proteomes" id="UP001222932">
    <property type="component" value="Unassembled WGS sequence"/>
</dbReference>
<evidence type="ECO:0000259" key="1">
    <source>
        <dbReference type="Pfam" id="PF12680"/>
    </source>
</evidence>
<accession>A0AAD3YDC9</accession>
<sequence>MTNPTLQAFITDFYAKSDAHNKAGWVDCFTPDASLDLAGNKAKGSEGIGKICDGVWADLTRRQHTIKGVYVNPENADDVVVLGTIDQDRKDGVLIRGVEWGGRLQLKDGKIADYRVWIISAPKAG</sequence>
<protein>
    <recommendedName>
        <fullName evidence="1">SnoaL-like domain-containing protein</fullName>
    </recommendedName>
</protein>
<keyword evidence="3" id="KW-1185">Reference proteome</keyword>
<dbReference type="AlphaFoldDB" id="A0AAD3YDC9"/>
<gene>
    <name evidence="2" type="ORF">CspeluHIS016_0700010</name>
</gene>
<dbReference type="SUPFAM" id="SSF54427">
    <property type="entry name" value="NTF2-like"/>
    <property type="match status" value="1"/>
</dbReference>
<reference evidence="2" key="1">
    <citation type="journal article" date="2023" name="BMC Genomics">
        <title>Chromosome-level genome assemblies of Cutaneotrichosporon spp. (Trichosporonales, Basidiomycota) reveal imbalanced evolution between nucleotide sequences and chromosome synteny.</title>
        <authorList>
            <person name="Kobayashi Y."/>
            <person name="Kayamori A."/>
            <person name="Aoki K."/>
            <person name="Shiwa Y."/>
            <person name="Matsutani M."/>
            <person name="Fujita N."/>
            <person name="Sugita T."/>
            <person name="Iwasaki W."/>
            <person name="Tanaka N."/>
            <person name="Takashima M."/>
        </authorList>
    </citation>
    <scope>NUCLEOTIDE SEQUENCE</scope>
    <source>
        <strain evidence="2">HIS016</strain>
    </source>
</reference>
<evidence type="ECO:0000313" key="2">
    <source>
        <dbReference type="EMBL" id="GMK58986.1"/>
    </source>
</evidence>
<proteinExistence type="predicted"/>
<comment type="caution">
    <text evidence="2">The sequence shown here is derived from an EMBL/GenBank/DDBJ whole genome shotgun (WGS) entry which is preliminary data.</text>
</comment>